<protein>
    <submittedName>
        <fullName evidence="1">Uncharacterized protein</fullName>
    </submittedName>
</protein>
<dbReference type="Proteomes" id="UP000279457">
    <property type="component" value="Unassembled WGS sequence"/>
</dbReference>
<sequence length="71" mass="8123">MHSGKLHITVQYPLNTFTRINYLFSKQIRQLLSRPDANAIVEWSATALDSSNIPVLKCVAASLKNPQYHRR</sequence>
<dbReference type="EMBL" id="RHHM01000001">
    <property type="protein sequence ID" value="RQM40106.1"/>
    <property type="molecule type" value="Genomic_DNA"/>
</dbReference>
<keyword evidence="2" id="KW-1185">Reference proteome</keyword>
<comment type="caution">
    <text evidence="1">The sequence shown here is derived from an EMBL/GenBank/DDBJ whole genome shotgun (WGS) entry which is preliminary data.</text>
</comment>
<reference evidence="1 2" key="1">
    <citation type="submission" date="2018-10" db="EMBL/GenBank/DDBJ databases">
        <title>Draft genome sequence for the type isolate of Erwinia psidii, agent causal of bacterial blight in guava (Psidium guajava) and wilt and die-back of Eucalyptus spp.</title>
        <authorList>
            <person name="Hermenegildo P.S."/>
            <person name="Santos S.A."/>
            <person name="Guimaraes L.M.S."/>
            <person name="Vidigal P.M.P."/>
            <person name="Pereira I.C."/>
            <person name="Badel J.L."/>
            <person name="Alfenas-Zerbini P."/>
            <person name="Ferreira M.A.S.V."/>
            <person name="Alfenas A.C."/>
        </authorList>
    </citation>
    <scope>NUCLEOTIDE SEQUENCE [LARGE SCALE GENOMIC DNA]</scope>
    <source>
        <strain evidence="1 2">IBSBF 435</strain>
    </source>
</reference>
<evidence type="ECO:0000313" key="1">
    <source>
        <dbReference type="EMBL" id="RQM40106.1"/>
    </source>
</evidence>
<name>A0A3N6SQI9_9GAMM</name>
<proteinExistence type="predicted"/>
<gene>
    <name evidence="1" type="ORF">EB241_02095</name>
</gene>
<organism evidence="1 2">
    <name type="scientific">Erwinia psidii</name>
    <dbReference type="NCBI Taxonomy" id="69224"/>
    <lineage>
        <taxon>Bacteria</taxon>
        <taxon>Pseudomonadati</taxon>
        <taxon>Pseudomonadota</taxon>
        <taxon>Gammaproteobacteria</taxon>
        <taxon>Enterobacterales</taxon>
        <taxon>Erwiniaceae</taxon>
        <taxon>Erwinia</taxon>
    </lineage>
</organism>
<accession>A0A3N6SQI9</accession>
<dbReference type="AlphaFoldDB" id="A0A3N6SQI9"/>
<evidence type="ECO:0000313" key="2">
    <source>
        <dbReference type="Proteomes" id="UP000279457"/>
    </source>
</evidence>